<keyword evidence="4" id="KW-0963">Cytoplasm</keyword>
<evidence type="ECO:0000259" key="7">
    <source>
        <dbReference type="Pfam" id="PF00881"/>
    </source>
</evidence>
<dbReference type="GO" id="GO:0034599">
    <property type="term" value="P:cellular response to oxidative stress"/>
    <property type="evidence" value="ECO:0007669"/>
    <property type="project" value="InterPro"/>
</dbReference>
<dbReference type="GO" id="GO:0005737">
    <property type="term" value="C:cytoplasm"/>
    <property type="evidence" value="ECO:0007669"/>
    <property type="project" value="UniProtKB-SubCell"/>
</dbReference>
<dbReference type="InterPro" id="IPR000415">
    <property type="entry name" value="Nitroreductase-like"/>
</dbReference>
<name>A0AAD6XIF9_9AGAR</name>
<comment type="similarity">
    <text evidence="3">Belongs to the nitroreductase family.</text>
</comment>
<dbReference type="PANTHER" id="PTHR43035:SF1">
    <property type="entry name" value="FATTY ACID REPRESSION MUTANT PROTEIN 2-RELATED"/>
    <property type="match status" value="1"/>
</dbReference>
<evidence type="ECO:0000256" key="1">
    <source>
        <dbReference type="ARBA" id="ARBA00004123"/>
    </source>
</evidence>
<comment type="caution">
    <text evidence="8">The sequence shown here is derived from an EMBL/GenBank/DDBJ whole genome shotgun (WGS) entry which is preliminary data.</text>
</comment>
<organism evidence="8 9">
    <name type="scientific">Mycena belliarum</name>
    <dbReference type="NCBI Taxonomy" id="1033014"/>
    <lineage>
        <taxon>Eukaryota</taxon>
        <taxon>Fungi</taxon>
        <taxon>Dikarya</taxon>
        <taxon>Basidiomycota</taxon>
        <taxon>Agaricomycotina</taxon>
        <taxon>Agaricomycetes</taxon>
        <taxon>Agaricomycetidae</taxon>
        <taxon>Agaricales</taxon>
        <taxon>Marasmiineae</taxon>
        <taxon>Mycenaceae</taxon>
        <taxon>Mycena</taxon>
    </lineage>
</organism>
<evidence type="ECO:0000256" key="3">
    <source>
        <dbReference type="ARBA" id="ARBA00007118"/>
    </source>
</evidence>
<accession>A0AAD6XIF9</accession>
<protein>
    <submittedName>
        <fullName evidence="8">Nitroreductase</fullName>
    </submittedName>
</protein>
<dbReference type="EMBL" id="JARJCN010000122">
    <property type="protein sequence ID" value="KAJ7071841.1"/>
    <property type="molecule type" value="Genomic_DNA"/>
</dbReference>
<dbReference type="GO" id="GO:0005634">
    <property type="term" value="C:nucleus"/>
    <property type="evidence" value="ECO:0007669"/>
    <property type="project" value="UniProtKB-SubCell"/>
</dbReference>
<dbReference type="GO" id="GO:0016491">
    <property type="term" value="F:oxidoreductase activity"/>
    <property type="evidence" value="ECO:0007669"/>
    <property type="project" value="UniProtKB-KW"/>
</dbReference>
<dbReference type="AlphaFoldDB" id="A0AAD6XIF9"/>
<evidence type="ECO:0000256" key="6">
    <source>
        <dbReference type="ARBA" id="ARBA00023242"/>
    </source>
</evidence>
<dbReference type="InterPro" id="IPR029479">
    <property type="entry name" value="Nitroreductase"/>
</dbReference>
<dbReference type="InterPro" id="IPR033877">
    <property type="entry name" value="Frm2/Hbn1"/>
</dbReference>
<dbReference type="SUPFAM" id="SSF55469">
    <property type="entry name" value="FMN-dependent nitroreductase-like"/>
    <property type="match status" value="1"/>
</dbReference>
<dbReference type="Pfam" id="PF00881">
    <property type="entry name" value="Nitroreductase"/>
    <property type="match status" value="1"/>
</dbReference>
<proteinExistence type="inferred from homology"/>
<evidence type="ECO:0000313" key="8">
    <source>
        <dbReference type="EMBL" id="KAJ7071841.1"/>
    </source>
</evidence>
<dbReference type="Gene3D" id="3.40.109.10">
    <property type="entry name" value="NADH Oxidase"/>
    <property type="match status" value="1"/>
</dbReference>
<keyword evidence="5" id="KW-0560">Oxidoreductase</keyword>
<dbReference type="FunFam" id="3.40.109.10:FF:000001">
    <property type="entry name" value="Nitroreductase family"/>
    <property type="match status" value="1"/>
</dbReference>
<dbReference type="PANTHER" id="PTHR43035">
    <property type="entry name" value="FATTY ACID REPRESSION MUTANT PROTEIN 2-RELATED"/>
    <property type="match status" value="1"/>
</dbReference>
<comment type="subcellular location">
    <subcellularLocation>
        <location evidence="2">Cytoplasm</location>
    </subcellularLocation>
    <subcellularLocation>
        <location evidence="1">Nucleus</location>
    </subcellularLocation>
</comment>
<evidence type="ECO:0000256" key="5">
    <source>
        <dbReference type="ARBA" id="ARBA00023002"/>
    </source>
</evidence>
<evidence type="ECO:0000256" key="2">
    <source>
        <dbReference type="ARBA" id="ARBA00004496"/>
    </source>
</evidence>
<dbReference type="Proteomes" id="UP001222325">
    <property type="component" value="Unassembled WGS sequence"/>
</dbReference>
<gene>
    <name evidence="8" type="ORF">B0H15DRAFT_869806</name>
</gene>
<sequence>MSDAYLAAIAVRRTNYALTPKSSVPDEKLEAIIKACVLTCPTSFNTQSSRAVLVIGAENTKLWNMISESALKGVEGEHRAAKQKKLTAYGGGYGSVMFFEDQAVIDSIAVKIPSLAEHFPVWSTNATGMLQHAVWTSFSLEGLGANLQHNGAYSDELVADIRKTFGLPSTWISTAIMPFGVPAAPPAEKSFGPIEPRFMVFKA</sequence>
<keyword evidence="6" id="KW-0539">Nucleus</keyword>
<feature type="domain" description="Nitroreductase" evidence="7">
    <location>
        <begin position="9"/>
        <end position="180"/>
    </location>
</feature>
<reference evidence="8" key="1">
    <citation type="submission" date="2023-03" db="EMBL/GenBank/DDBJ databases">
        <title>Massive genome expansion in bonnet fungi (Mycena s.s.) driven by repeated elements and novel gene families across ecological guilds.</title>
        <authorList>
            <consortium name="Lawrence Berkeley National Laboratory"/>
            <person name="Harder C.B."/>
            <person name="Miyauchi S."/>
            <person name="Viragh M."/>
            <person name="Kuo A."/>
            <person name="Thoen E."/>
            <person name="Andreopoulos B."/>
            <person name="Lu D."/>
            <person name="Skrede I."/>
            <person name="Drula E."/>
            <person name="Henrissat B."/>
            <person name="Morin E."/>
            <person name="Kohler A."/>
            <person name="Barry K."/>
            <person name="LaButti K."/>
            <person name="Morin E."/>
            <person name="Salamov A."/>
            <person name="Lipzen A."/>
            <person name="Mereny Z."/>
            <person name="Hegedus B."/>
            <person name="Baldrian P."/>
            <person name="Stursova M."/>
            <person name="Weitz H."/>
            <person name="Taylor A."/>
            <person name="Grigoriev I.V."/>
            <person name="Nagy L.G."/>
            <person name="Martin F."/>
            <person name="Kauserud H."/>
        </authorList>
    </citation>
    <scope>NUCLEOTIDE SEQUENCE</scope>
    <source>
        <strain evidence="8">CBHHK173m</strain>
    </source>
</reference>
<keyword evidence="9" id="KW-1185">Reference proteome</keyword>
<dbReference type="CDD" id="cd02140">
    <property type="entry name" value="Frm2-like"/>
    <property type="match status" value="1"/>
</dbReference>
<evidence type="ECO:0000256" key="4">
    <source>
        <dbReference type="ARBA" id="ARBA00022490"/>
    </source>
</evidence>
<evidence type="ECO:0000313" key="9">
    <source>
        <dbReference type="Proteomes" id="UP001222325"/>
    </source>
</evidence>